<keyword evidence="4" id="KW-0807">Transducer</keyword>
<keyword evidence="3" id="KW-0325">Glycoprotein</keyword>
<evidence type="ECO:0000313" key="8">
    <source>
        <dbReference type="Proteomes" id="UP000663868"/>
    </source>
</evidence>
<sequence>LNDSRYIGLSVYIVFICCTLGSLVIFIPNEQIQFSYFIRSFFIVICTTATVCLVFVPKIIEVYRDPHSRKRQPRVTSRFLERNHHRAAVTVQNYNTALEDNQHLKFVLSMQEETVDRLLKELTNLQTGKNNSTNVGTLELERLVAPNDETEETHDDDPLLEGDDETSINSMRNHTVSRPECIARAVSLCLLNKIQ</sequence>
<feature type="non-terminal residue" evidence="7">
    <location>
        <position position="1"/>
    </location>
</feature>
<evidence type="ECO:0000256" key="5">
    <source>
        <dbReference type="SAM" id="MobiDB-lite"/>
    </source>
</evidence>
<dbReference type="EMBL" id="CAJOBB010017450">
    <property type="protein sequence ID" value="CAF4339198.1"/>
    <property type="molecule type" value="Genomic_DNA"/>
</dbReference>
<keyword evidence="6" id="KW-0472">Membrane</keyword>
<evidence type="ECO:0000256" key="4">
    <source>
        <dbReference type="ARBA" id="ARBA00023224"/>
    </source>
</evidence>
<reference evidence="7" key="1">
    <citation type="submission" date="2021-02" db="EMBL/GenBank/DDBJ databases">
        <authorList>
            <person name="Nowell W R."/>
        </authorList>
    </citation>
    <scope>NUCLEOTIDE SEQUENCE</scope>
</reference>
<keyword evidence="2" id="KW-0675">Receptor</keyword>
<feature type="compositionally biased region" description="Acidic residues" evidence="5">
    <location>
        <begin position="148"/>
        <end position="166"/>
    </location>
</feature>
<dbReference type="GO" id="GO:0007214">
    <property type="term" value="P:gamma-aminobutyric acid signaling pathway"/>
    <property type="evidence" value="ECO:0007669"/>
    <property type="project" value="TreeGrafter"/>
</dbReference>
<comment type="caution">
    <text evidence="7">The sequence shown here is derived from an EMBL/GenBank/DDBJ whole genome shotgun (WGS) entry which is preliminary data.</text>
</comment>
<protein>
    <submittedName>
        <fullName evidence="7">Uncharacterized protein</fullName>
    </submittedName>
</protein>
<keyword evidence="6" id="KW-1133">Transmembrane helix</keyword>
<evidence type="ECO:0000256" key="3">
    <source>
        <dbReference type="ARBA" id="ARBA00023180"/>
    </source>
</evidence>
<dbReference type="PANTHER" id="PTHR10519:SF74">
    <property type="entry name" value="GAMMA-AMINOBUTYRIC ACID TYPE B RECEPTOR SUBUNIT 2"/>
    <property type="match status" value="1"/>
</dbReference>
<evidence type="ECO:0000256" key="2">
    <source>
        <dbReference type="ARBA" id="ARBA00023170"/>
    </source>
</evidence>
<evidence type="ECO:0000256" key="6">
    <source>
        <dbReference type="SAM" id="Phobius"/>
    </source>
</evidence>
<dbReference type="InterPro" id="IPR002455">
    <property type="entry name" value="GPCR3_GABA-B"/>
</dbReference>
<dbReference type="Proteomes" id="UP000663868">
    <property type="component" value="Unassembled WGS sequence"/>
</dbReference>
<feature type="non-terminal residue" evidence="7">
    <location>
        <position position="195"/>
    </location>
</feature>
<evidence type="ECO:0000313" key="7">
    <source>
        <dbReference type="EMBL" id="CAF4339198.1"/>
    </source>
</evidence>
<dbReference type="AlphaFoldDB" id="A0A820K6Z2"/>
<evidence type="ECO:0000256" key="1">
    <source>
        <dbReference type="ARBA" id="ARBA00023040"/>
    </source>
</evidence>
<organism evidence="7 8">
    <name type="scientific">Adineta steineri</name>
    <dbReference type="NCBI Taxonomy" id="433720"/>
    <lineage>
        <taxon>Eukaryota</taxon>
        <taxon>Metazoa</taxon>
        <taxon>Spiralia</taxon>
        <taxon>Gnathifera</taxon>
        <taxon>Rotifera</taxon>
        <taxon>Eurotatoria</taxon>
        <taxon>Bdelloidea</taxon>
        <taxon>Adinetida</taxon>
        <taxon>Adinetidae</taxon>
        <taxon>Adineta</taxon>
    </lineage>
</organism>
<dbReference type="GO" id="GO:0004965">
    <property type="term" value="F:G protein-coupled GABA receptor activity"/>
    <property type="evidence" value="ECO:0007669"/>
    <property type="project" value="InterPro"/>
</dbReference>
<keyword evidence="6" id="KW-0812">Transmembrane</keyword>
<feature type="region of interest" description="Disordered" evidence="5">
    <location>
        <begin position="146"/>
        <end position="167"/>
    </location>
</feature>
<accession>A0A820K6Z2</accession>
<feature type="transmembrane region" description="Helical" evidence="6">
    <location>
        <begin position="6"/>
        <end position="27"/>
    </location>
</feature>
<proteinExistence type="predicted"/>
<feature type="transmembrane region" description="Helical" evidence="6">
    <location>
        <begin position="36"/>
        <end position="56"/>
    </location>
</feature>
<gene>
    <name evidence="7" type="ORF">KXQ929_LOCUS47613</name>
</gene>
<dbReference type="GO" id="GO:0038039">
    <property type="term" value="C:G protein-coupled receptor heterodimeric complex"/>
    <property type="evidence" value="ECO:0007669"/>
    <property type="project" value="TreeGrafter"/>
</dbReference>
<dbReference type="PRINTS" id="PR01176">
    <property type="entry name" value="GABABRECEPTR"/>
</dbReference>
<name>A0A820K6Z2_9BILA</name>
<keyword evidence="1" id="KW-0297">G-protein coupled receptor</keyword>
<dbReference type="PANTHER" id="PTHR10519">
    <property type="entry name" value="GABA-B RECEPTOR"/>
    <property type="match status" value="1"/>
</dbReference>